<reference evidence="4" key="1">
    <citation type="submission" date="2023-08" db="EMBL/GenBank/DDBJ databases">
        <authorList>
            <person name="Audoor S."/>
            <person name="Bilcke G."/>
        </authorList>
    </citation>
    <scope>NUCLEOTIDE SEQUENCE</scope>
</reference>
<evidence type="ECO:0000256" key="3">
    <source>
        <dbReference type="SAM" id="SignalP"/>
    </source>
</evidence>
<accession>A0AAD2G6P6</accession>
<organism evidence="4 5">
    <name type="scientific">Cylindrotheca closterium</name>
    <dbReference type="NCBI Taxonomy" id="2856"/>
    <lineage>
        <taxon>Eukaryota</taxon>
        <taxon>Sar</taxon>
        <taxon>Stramenopiles</taxon>
        <taxon>Ochrophyta</taxon>
        <taxon>Bacillariophyta</taxon>
        <taxon>Bacillariophyceae</taxon>
        <taxon>Bacillariophycidae</taxon>
        <taxon>Bacillariales</taxon>
        <taxon>Bacillariaceae</taxon>
        <taxon>Cylindrotheca</taxon>
    </lineage>
</organism>
<evidence type="ECO:0008006" key="6">
    <source>
        <dbReference type="Google" id="ProtNLM"/>
    </source>
</evidence>
<proteinExistence type="predicted"/>
<keyword evidence="2" id="KW-0812">Transmembrane</keyword>
<keyword evidence="2" id="KW-1133">Transmembrane helix</keyword>
<gene>
    <name evidence="4" type="ORF">CYCCA115_LOCUS19273</name>
</gene>
<feature type="transmembrane region" description="Helical" evidence="2">
    <location>
        <begin position="107"/>
        <end position="126"/>
    </location>
</feature>
<feature type="compositionally biased region" description="Low complexity" evidence="1">
    <location>
        <begin position="232"/>
        <end position="247"/>
    </location>
</feature>
<dbReference type="EMBL" id="CAKOGP040002091">
    <property type="protein sequence ID" value="CAJ1961591.1"/>
    <property type="molecule type" value="Genomic_DNA"/>
</dbReference>
<dbReference type="Proteomes" id="UP001295423">
    <property type="component" value="Unassembled WGS sequence"/>
</dbReference>
<name>A0AAD2G6P6_9STRA</name>
<sequence>MKLHSISSLHCLMALLPLLAPEVQAFHITPSRSLHVPYRTSLQFHRQGASSAAPSSVNLLRRSQNDLTTKGFSKRGDFTTTTKLHMYNLPPGRGGGGGGLGEILKGAAGLLLTVAFFASPVGGFVLSIFNSFLLLAILIPTVTTIGFQAWQYFNTISGPCPSCGAPARVLKGKDGESQPTVCYSCGSVLQASYDNSRIDNVTGRNSMDPFGGGGGGATNSIFDIFGGPGVSSSGFPSETTTTRTTTTIFDVDEFGTRSTRSSRPSSSGSSSSSTSGNKKKPPSKKDMGEIIDAEIEEDDLPFQ</sequence>
<feature type="region of interest" description="Disordered" evidence="1">
    <location>
        <begin position="232"/>
        <end position="303"/>
    </location>
</feature>
<evidence type="ECO:0000313" key="4">
    <source>
        <dbReference type="EMBL" id="CAJ1961591.1"/>
    </source>
</evidence>
<comment type="caution">
    <text evidence="4">The sequence shown here is derived from an EMBL/GenBank/DDBJ whole genome shotgun (WGS) entry which is preliminary data.</text>
</comment>
<feature type="compositionally biased region" description="Acidic residues" evidence="1">
    <location>
        <begin position="289"/>
        <end position="303"/>
    </location>
</feature>
<feature type="signal peptide" evidence="3">
    <location>
        <begin position="1"/>
        <end position="25"/>
    </location>
</feature>
<feature type="transmembrane region" description="Helical" evidence="2">
    <location>
        <begin position="133"/>
        <end position="153"/>
    </location>
</feature>
<keyword evidence="3" id="KW-0732">Signal</keyword>
<feature type="compositionally biased region" description="Low complexity" evidence="1">
    <location>
        <begin position="256"/>
        <end position="276"/>
    </location>
</feature>
<protein>
    <recommendedName>
        <fullName evidence="6">TFIIB-type domain-containing protein</fullName>
    </recommendedName>
</protein>
<dbReference type="AlphaFoldDB" id="A0AAD2G6P6"/>
<evidence type="ECO:0000256" key="1">
    <source>
        <dbReference type="SAM" id="MobiDB-lite"/>
    </source>
</evidence>
<evidence type="ECO:0000256" key="2">
    <source>
        <dbReference type="SAM" id="Phobius"/>
    </source>
</evidence>
<keyword evidence="2" id="KW-0472">Membrane</keyword>
<evidence type="ECO:0000313" key="5">
    <source>
        <dbReference type="Proteomes" id="UP001295423"/>
    </source>
</evidence>
<keyword evidence="5" id="KW-1185">Reference proteome</keyword>
<feature type="chain" id="PRO_5041912939" description="TFIIB-type domain-containing protein" evidence="3">
    <location>
        <begin position="26"/>
        <end position="303"/>
    </location>
</feature>